<dbReference type="EMBL" id="KV784380">
    <property type="protein sequence ID" value="OEU08491.1"/>
    <property type="molecule type" value="Genomic_DNA"/>
</dbReference>
<gene>
    <name evidence="1" type="ORF">FRACYDRAFT_249907</name>
</gene>
<keyword evidence="2" id="KW-1185">Reference proteome</keyword>
<accession>A0A1E7ERE1</accession>
<dbReference type="Proteomes" id="UP000095751">
    <property type="component" value="Unassembled WGS sequence"/>
</dbReference>
<evidence type="ECO:0000313" key="1">
    <source>
        <dbReference type="EMBL" id="OEU08491.1"/>
    </source>
</evidence>
<sequence length="121" mass="13540">MPGIKRGRIDEILKKRGLADEIAIEQQRQQAVATSVAGIIIEDQQQQSAVVHNNNCSNWNFRPSALQYNVYGKGTMSVTEIVDVQEYKLAMIAPFVTRSPIELSPLLVHGFSLNYAAGRYY</sequence>
<dbReference type="InParanoid" id="A0A1E7ERE1"/>
<organism evidence="1 2">
    <name type="scientific">Fragilariopsis cylindrus CCMP1102</name>
    <dbReference type="NCBI Taxonomy" id="635003"/>
    <lineage>
        <taxon>Eukaryota</taxon>
        <taxon>Sar</taxon>
        <taxon>Stramenopiles</taxon>
        <taxon>Ochrophyta</taxon>
        <taxon>Bacillariophyta</taxon>
        <taxon>Bacillariophyceae</taxon>
        <taxon>Bacillariophycidae</taxon>
        <taxon>Bacillariales</taxon>
        <taxon>Bacillariaceae</taxon>
        <taxon>Fragilariopsis</taxon>
    </lineage>
</organism>
<reference evidence="1 2" key="1">
    <citation type="submission" date="2016-09" db="EMBL/GenBank/DDBJ databases">
        <title>Extensive genetic diversity and differential bi-allelic expression allows diatom success in the polar Southern Ocean.</title>
        <authorList>
            <consortium name="DOE Joint Genome Institute"/>
            <person name="Mock T."/>
            <person name="Otillar R.P."/>
            <person name="Strauss J."/>
            <person name="Dupont C."/>
            <person name="Frickenhaus S."/>
            <person name="Maumus F."/>
            <person name="Mcmullan M."/>
            <person name="Sanges R."/>
            <person name="Schmutz J."/>
            <person name="Toseland A."/>
            <person name="Valas R."/>
            <person name="Veluchamy A."/>
            <person name="Ward B.J."/>
            <person name="Allen A."/>
            <person name="Barry K."/>
            <person name="Falciatore A."/>
            <person name="Ferrante M."/>
            <person name="Fortunato A.E."/>
            <person name="Gloeckner G."/>
            <person name="Gruber A."/>
            <person name="Hipkin R."/>
            <person name="Janech M."/>
            <person name="Kroth P."/>
            <person name="Leese F."/>
            <person name="Lindquist E."/>
            <person name="Lyon B.R."/>
            <person name="Martin J."/>
            <person name="Mayer C."/>
            <person name="Parker M."/>
            <person name="Quesneville H."/>
            <person name="Raymond J."/>
            <person name="Uhlig C."/>
            <person name="Valentin K.U."/>
            <person name="Worden A.Z."/>
            <person name="Armbrust E.V."/>
            <person name="Bowler C."/>
            <person name="Green B."/>
            <person name="Moulton V."/>
            <person name="Van Oosterhout C."/>
            <person name="Grigoriev I."/>
        </authorList>
    </citation>
    <scope>NUCLEOTIDE SEQUENCE [LARGE SCALE GENOMIC DNA]</scope>
    <source>
        <strain evidence="1 2">CCMP1102</strain>
    </source>
</reference>
<dbReference type="KEGG" id="fcy:FRACYDRAFT_249907"/>
<evidence type="ECO:0000313" key="2">
    <source>
        <dbReference type="Proteomes" id="UP000095751"/>
    </source>
</evidence>
<proteinExistence type="predicted"/>
<protein>
    <submittedName>
        <fullName evidence="1">Uncharacterized protein</fullName>
    </submittedName>
</protein>
<dbReference type="AlphaFoldDB" id="A0A1E7ERE1"/>
<name>A0A1E7ERE1_9STRA</name>